<reference evidence="4" key="1">
    <citation type="submission" date="2009-05" db="EMBL/GenBank/DDBJ databases">
        <title>Complete sequence of Tolumonas auensis DSM 9187.</title>
        <authorList>
            <consortium name="US DOE Joint Genome Institute"/>
            <person name="Lucas S."/>
            <person name="Copeland A."/>
            <person name="Lapidus A."/>
            <person name="Glavina del Rio T."/>
            <person name="Tice H."/>
            <person name="Bruce D."/>
            <person name="Goodwin L."/>
            <person name="Pitluck S."/>
            <person name="Chertkov O."/>
            <person name="Brettin T."/>
            <person name="Detter J.C."/>
            <person name="Han C."/>
            <person name="Larimer F."/>
            <person name="Land M."/>
            <person name="Hauser L."/>
            <person name="Kyrpides N."/>
            <person name="Mikhailova N."/>
            <person name="Spring S."/>
            <person name="Beller H."/>
        </authorList>
    </citation>
    <scope>NUCLEOTIDE SEQUENCE [LARGE SCALE GENOMIC DNA]</scope>
    <source>
        <strain evidence="4">DSM 9187 / TA4</strain>
    </source>
</reference>
<dbReference type="OrthoDB" id="9774191at2"/>
<dbReference type="PANTHER" id="PTHR43054:SF1">
    <property type="entry name" value="SCYLLO-INOSITOL 2-DEHYDROGENASE (NADP(+)) IOLU"/>
    <property type="match status" value="1"/>
</dbReference>
<name>C4LFX4_TOLAT</name>
<evidence type="ECO:0000313" key="3">
    <source>
        <dbReference type="EMBL" id="ACQ93491.1"/>
    </source>
</evidence>
<dbReference type="RefSeq" id="WP_015878959.1">
    <property type="nucleotide sequence ID" value="NC_012691.1"/>
</dbReference>
<dbReference type="Pfam" id="PF01408">
    <property type="entry name" value="GFO_IDH_MocA"/>
    <property type="match status" value="1"/>
</dbReference>
<reference evidence="3 4" key="2">
    <citation type="journal article" date="2011" name="Stand. Genomic Sci.">
        <title>Complete genome sequence of Tolumonas auensis type strain (TA 4).</title>
        <authorList>
            <person name="Chertkov O."/>
            <person name="Copeland A."/>
            <person name="Lucas S."/>
            <person name="Lapidus A."/>
            <person name="Berry K.W."/>
            <person name="Detter J.C."/>
            <person name="Del Rio T.G."/>
            <person name="Hammon N."/>
            <person name="Dalin E."/>
            <person name="Tice H."/>
            <person name="Pitluck S."/>
            <person name="Richardson P."/>
            <person name="Bruce D."/>
            <person name="Goodwin L."/>
            <person name="Han C."/>
            <person name="Tapia R."/>
            <person name="Saunders E."/>
            <person name="Schmutz J."/>
            <person name="Brettin T."/>
            <person name="Larimer F."/>
            <person name="Land M."/>
            <person name="Hauser L."/>
            <person name="Spring S."/>
            <person name="Rohde M."/>
            <person name="Kyrpides N.C."/>
            <person name="Ivanova N."/>
            <person name="Goker M."/>
            <person name="Beller H.R."/>
            <person name="Klenk H.P."/>
            <person name="Woyke T."/>
        </authorList>
    </citation>
    <scope>NUCLEOTIDE SEQUENCE [LARGE SCALE GENOMIC DNA]</scope>
    <source>
        <strain evidence="4">DSM 9187 / TA4</strain>
    </source>
</reference>
<protein>
    <submittedName>
        <fullName evidence="3">Oxidoreductase domain protein</fullName>
    </submittedName>
</protein>
<dbReference type="Gene3D" id="3.30.360.10">
    <property type="entry name" value="Dihydrodipicolinate Reductase, domain 2"/>
    <property type="match status" value="1"/>
</dbReference>
<evidence type="ECO:0000313" key="4">
    <source>
        <dbReference type="Proteomes" id="UP000009073"/>
    </source>
</evidence>
<dbReference type="InterPro" id="IPR036291">
    <property type="entry name" value="NAD(P)-bd_dom_sf"/>
</dbReference>
<organism evidence="3 4">
    <name type="scientific">Tolumonas auensis (strain DSM 9187 / NBRC 110442 / TA 4)</name>
    <dbReference type="NCBI Taxonomy" id="595494"/>
    <lineage>
        <taxon>Bacteria</taxon>
        <taxon>Pseudomonadati</taxon>
        <taxon>Pseudomonadota</taxon>
        <taxon>Gammaproteobacteria</taxon>
        <taxon>Aeromonadales</taxon>
        <taxon>Aeromonadaceae</taxon>
        <taxon>Tolumonas</taxon>
    </lineage>
</organism>
<dbReference type="InterPro" id="IPR055170">
    <property type="entry name" value="GFO_IDH_MocA-like_dom"/>
</dbReference>
<dbReference type="EMBL" id="CP001616">
    <property type="protein sequence ID" value="ACQ93491.1"/>
    <property type="molecule type" value="Genomic_DNA"/>
</dbReference>
<dbReference type="Gene3D" id="3.40.50.720">
    <property type="entry name" value="NAD(P)-binding Rossmann-like Domain"/>
    <property type="match status" value="1"/>
</dbReference>
<proteinExistence type="predicted"/>
<dbReference type="HOGENOM" id="CLU_023194_7_0_6"/>
<dbReference type="AlphaFoldDB" id="C4LFX4"/>
<evidence type="ECO:0000259" key="2">
    <source>
        <dbReference type="Pfam" id="PF22725"/>
    </source>
</evidence>
<dbReference type="GO" id="GO:0000166">
    <property type="term" value="F:nucleotide binding"/>
    <property type="evidence" value="ECO:0007669"/>
    <property type="project" value="InterPro"/>
</dbReference>
<feature type="domain" description="GFO/IDH/MocA-like oxidoreductase" evidence="2">
    <location>
        <begin position="138"/>
        <end position="247"/>
    </location>
</feature>
<evidence type="ECO:0000259" key="1">
    <source>
        <dbReference type="Pfam" id="PF01408"/>
    </source>
</evidence>
<dbReference type="Pfam" id="PF22725">
    <property type="entry name" value="GFO_IDH_MocA_C3"/>
    <property type="match status" value="1"/>
</dbReference>
<dbReference type="SUPFAM" id="SSF55347">
    <property type="entry name" value="Glyceraldehyde-3-phosphate dehydrogenase-like, C-terminal domain"/>
    <property type="match status" value="1"/>
</dbReference>
<dbReference type="eggNOG" id="COG0673">
    <property type="taxonomic scope" value="Bacteria"/>
</dbReference>
<dbReference type="STRING" id="595494.Tola_1888"/>
<dbReference type="Proteomes" id="UP000009073">
    <property type="component" value="Chromosome"/>
</dbReference>
<dbReference type="PANTHER" id="PTHR43054">
    <property type="match status" value="1"/>
</dbReference>
<dbReference type="KEGG" id="tau:Tola_1888"/>
<accession>C4LFX4</accession>
<gene>
    <name evidence="3" type="ordered locus">Tola_1888</name>
</gene>
<sequence length="329" mass="36433">MLKFGVIGTSNITEALLFAAKLATGFQLTSVYSRSLDKAKEFADKYGAEYVFDDLNEMARSPHIDAVYIASPNSLHCEQTCLFLKNKKHVLCEKPLCSNFHEAKLIVQTAMENGVLLMEAMKTCSLPNYLSIKLNLHKIGKVRHVSSHYCQYSSRYDRFKSGEVMNAFKPELSNGALMDIGVYALYPVIDLFGLPSNLSASAVMLSSGVDGLGTALLEYKDLTASVTYSKITDMRVPSEIQGENGSIIIDHISQLNSVKIIYRDGSEEDISVPQSPTPMIYELNEFIHTIESGGTESTLNSYSLMLKVSDVMQHIRKKIGLIFPADKIS</sequence>
<feature type="domain" description="Gfo/Idh/MocA-like oxidoreductase N-terminal" evidence="1">
    <location>
        <begin position="2"/>
        <end position="119"/>
    </location>
</feature>
<dbReference type="InterPro" id="IPR000683">
    <property type="entry name" value="Gfo/Idh/MocA-like_OxRdtase_N"/>
</dbReference>
<dbReference type="SUPFAM" id="SSF51735">
    <property type="entry name" value="NAD(P)-binding Rossmann-fold domains"/>
    <property type="match status" value="1"/>
</dbReference>
<keyword evidence="4" id="KW-1185">Reference proteome</keyword>